<name>A0ABV2I4G9_9HYPH</name>
<comment type="caution">
    <text evidence="1">The sequence shown here is derived from an EMBL/GenBank/DDBJ whole genome shotgun (WGS) entry which is preliminary data.</text>
</comment>
<dbReference type="Proteomes" id="UP001549036">
    <property type="component" value="Unassembled WGS sequence"/>
</dbReference>
<gene>
    <name evidence="1" type="ORF">ABID26_007210</name>
</gene>
<protein>
    <submittedName>
        <fullName evidence="1">Uncharacterized protein</fullName>
    </submittedName>
</protein>
<reference evidence="1 2" key="1">
    <citation type="submission" date="2024-06" db="EMBL/GenBank/DDBJ databases">
        <title>Genomic Encyclopedia of Type Strains, Phase IV (KMG-IV): sequencing the most valuable type-strain genomes for metagenomic binning, comparative biology and taxonomic classification.</title>
        <authorList>
            <person name="Goeker M."/>
        </authorList>
    </citation>
    <scope>NUCLEOTIDE SEQUENCE [LARGE SCALE GENOMIC DNA]</scope>
    <source>
        <strain evidence="1 2">DSM 29846</strain>
    </source>
</reference>
<dbReference type="RefSeq" id="WP_354418152.1">
    <property type="nucleotide sequence ID" value="NZ_JBEPLM010000030.1"/>
</dbReference>
<dbReference type="EMBL" id="JBEPLM010000030">
    <property type="protein sequence ID" value="MET3597784.1"/>
    <property type="molecule type" value="Genomic_DNA"/>
</dbReference>
<proteinExistence type="predicted"/>
<evidence type="ECO:0000313" key="1">
    <source>
        <dbReference type="EMBL" id="MET3597784.1"/>
    </source>
</evidence>
<accession>A0ABV2I4G9</accession>
<keyword evidence="2" id="KW-1185">Reference proteome</keyword>
<evidence type="ECO:0000313" key="2">
    <source>
        <dbReference type="Proteomes" id="UP001549036"/>
    </source>
</evidence>
<organism evidence="1 2">
    <name type="scientific">Mesorhizobium shonense</name>
    <dbReference type="NCBI Taxonomy" id="1209948"/>
    <lineage>
        <taxon>Bacteria</taxon>
        <taxon>Pseudomonadati</taxon>
        <taxon>Pseudomonadota</taxon>
        <taxon>Alphaproteobacteria</taxon>
        <taxon>Hyphomicrobiales</taxon>
        <taxon>Phyllobacteriaceae</taxon>
        <taxon>Mesorhizobium</taxon>
    </lineage>
</organism>
<sequence length="58" mass="6228">MPKTSLRRSAPIVVRGLRLLDFEDMLDKIKASSRNSAEMNSQGVKALDGGALVTLQAA</sequence>